<dbReference type="Gene3D" id="3.30.43.10">
    <property type="entry name" value="Uridine Diphospho-n-acetylenolpyruvylglucosamine Reductase, domain 2"/>
    <property type="match status" value="1"/>
</dbReference>
<keyword evidence="5 8" id="KW-0274">FAD</keyword>
<evidence type="ECO:0000259" key="11">
    <source>
        <dbReference type="PROSITE" id="PS51387"/>
    </source>
</evidence>
<dbReference type="Gene3D" id="3.30.300.330">
    <property type="match status" value="1"/>
</dbReference>
<keyword evidence="13" id="KW-1185">Reference proteome</keyword>
<gene>
    <name evidence="12" type="ORF">AKO1_012660</name>
</gene>
<dbReference type="InterPro" id="IPR025650">
    <property type="entry name" value="Alkyl-DHAP_Synthase"/>
</dbReference>
<dbReference type="InterPro" id="IPR006094">
    <property type="entry name" value="Oxid_FAD_bind_N"/>
</dbReference>
<evidence type="ECO:0000313" key="12">
    <source>
        <dbReference type="EMBL" id="KAL0477891.1"/>
    </source>
</evidence>
<keyword evidence="10" id="KW-0576">Peroxisome</keyword>
<evidence type="ECO:0000256" key="7">
    <source>
        <dbReference type="PIRSR" id="PIRSR625650-2"/>
    </source>
</evidence>
<comment type="caution">
    <text evidence="12">The sequence shown here is derived from an EMBL/GenBank/DDBJ whole genome shotgun (WGS) entry which is preliminary data.</text>
</comment>
<comment type="subcellular location">
    <subcellularLocation>
        <location evidence="10">Peroxisome</location>
    </subcellularLocation>
</comment>
<dbReference type="Gene3D" id="3.30.465.10">
    <property type="match status" value="1"/>
</dbReference>
<dbReference type="PANTHER" id="PTHR46568">
    <property type="entry name" value="ALKYLDIHYDROXYACETONEPHOSPHATE SYNTHASE, PEROXISOMAL"/>
    <property type="match status" value="1"/>
</dbReference>
<evidence type="ECO:0000313" key="13">
    <source>
        <dbReference type="Proteomes" id="UP001431209"/>
    </source>
</evidence>
<dbReference type="GO" id="GO:0008610">
    <property type="term" value="P:lipid biosynthetic process"/>
    <property type="evidence" value="ECO:0007669"/>
    <property type="project" value="InterPro"/>
</dbReference>
<feature type="domain" description="FAD-binding PCMH-type" evidence="11">
    <location>
        <begin position="192"/>
        <end position="375"/>
    </location>
</feature>
<evidence type="ECO:0000256" key="1">
    <source>
        <dbReference type="ARBA" id="ARBA00004670"/>
    </source>
</evidence>
<dbReference type="InterPro" id="IPR036318">
    <property type="entry name" value="FAD-bd_PCMH-like_sf"/>
</dbReference>
<evidence type="ECO:0000256" key="9">
    <source>
        <dbReference type="PIRSR" id="PIRSR625650-4"/>
    </source>
</evidence>
<dbReference type="Gene3D" id="3.30.160.650">
    <property type="match status" value="1"/>
</dbReference>
<sequence length="660" mass="73906">MNPSQDERVSRRIQVLSHHINSGVKSSHELLSAEACAAKMHYDLPLSKRNIPKLNSVCDNDSADIGINAMREKERLLKWNGWGYKDTEFLMHDGGDVYVKGGRYPVLSGKILPHFRDYIERVLGCNSEAQSPPQTLAQMKSKIHKANLNEAFVKELQEAKSYKFFTTDDEARLLHSHGHCLQEIYQLRWGHFKRLVDAVVYPGCHEDVEKIIALCVKHNVGVIPFGGGSTVSQALMCPENEERMILSLDTQEMNKIRWIDRENNTALIEAGAVGIDIHEELAKEGLTLGHEPDSFEISTMGGWVATRASGMKKNSYGNIEDFVVKIKMVTCMGTIDTIGQGHQRKSHGIDLHQIMLGSEGTMGVITEVIVRVSKLPAVQRHGSVAFKDYATGVAALREITSRKFQPSAIRLLDNTQFKMGAALKVKSESIMAPFEEWLKHAYLTKLKGFDMDKIAACTILFEGHSAGEVSAQEKRVYDICKKHGGIVAGEEGGRQGFQLTHVIAYLRDIMMAYHYVAESFEAFVPWNKIVSCTDKVYERIRNSCKERGVEIPPWICARVSQVYDNGACVYFYFGFVYKGLKDPVKTFSEVEAEARNEILAQGGSLSHHHGVGKLRKEWMESVVSPVGLDILRKIKNQVDPQNIFCNGNMGLTPSVITFPQ</sequence>
<dbReference type="Pfam" id="PF01565">
    <property type="entry name" value="FAD_binding_4"/>
    <property type="match status" value="1"/>
</dbReference>
<dbReference type="PROSITE" id="PS51387">
    <property type="entry name" value="FAD_PCMH"/>
    <property type="match status" value="1"/>
</dbReference>
<dbReference type="InterPro" id="IPR004113">
    <property type="entry name" value="FAD-bd_oxidored_4_C"/>
</dbReference>
<accession>A0AAW2YLT9</accession>
<dbReference type="Gene3D" id="3.30.70.3450">
    <property type="match status" value="1"/>
</dbReference>
<keyword evidence="4 10" id="KW-0285">Flavoprotein</keyword>
<dbReference type="InterPro" id="IPR016169">
    <property type="entry name" value="FAD-bd_PCMH_sub2"/>
</dbReference>
<dbReference type="Proteomes" id="UP001431209">
    <property type="component" value="Unassembled WGS sequence"/>
</dbReference>
<dbReference type="EMBL" id="JAOPGA020000270">
    <property type="protein sequence ID" value="KAL0477891.1"/>
    <property type="molecule type" value="Genomic_DNA"/>
</dbReference>
<evidence type="ECO:0000256" key="3">
    <source>
        <dbReference type="ARBA" id="ARBA00012385"/>
    </source>
</evidence>
<dbReference type="InterPro" id="IPR016166">
    <property type="entry name" value="FAD-bd_PCMH"/>
</dbReference>
<dbReference type="GO" id="GO:0005777">
    <property type="term" value="C:peroxisome"/>
    <property type="evidence" value="ECO:0007669"/>
    <property type="project" value="UniProtKB-SubCell"/>
</dbReference>
<comment type="pathway">
    <text evidence="1 10">Glycerolipid metabolism; ether lipid biosynthesis.</text>
</comment>
<dbReference type="Pfam" id="PF02913">
    <property type="entry name" value="FAD-oxidase_C"/>
    <property type="match status" value="1"/>
</dbReference>
<dbReference type="AlphaFoldDB" id="A0AAW2YLT9"/>
<evidence type="ECO:0000256" key="5">
    <source>
        <dbReference type="ARBA" id="ARBA00022827"/>
    </source>
</evidence>
<proteinExistence type="inferred from homology"/>
<dbReference type="InterPro" id="IPR016171">
    <property type="entry name" value="Vanillyl_alc_oxidase_C-sub2"/>
</dbReference>
<keyword evidence="10" id="KW-0444">Lipid biosynthesis</keyword>
<feature type="active site" description="Proton donor/acceptor" evidence="6">
    <location>
        <position position="570"/>
    </location>
</feature>
<evidence type="ECO:0000256" key="6">
    <source>
        <dbReference type="PIRSR" id="PIRSR625650-1"/>
    </source>
</evidence>
<feature type="binding site" evidence="8">
    <location>
        <begin position="306"/>
        <end position="309"/>
    </location>
    <ligand>
        <name>FAD</name>
        <dbReference type="ChEBI" id="CHEBI:57692"/>
    </ligand>
</feature>
<comment type="function">
    <text evidence="10">Catalyzes the exchange of an acyl for a long-chain alkyl group and the formation of the ether bond in the biosynthesis of ether phospholipids.</text>
</comment>
<comment type="cofactor">
    <cofactor evidence="8 10">
        <name>FAD</name>
        <dbReference type="ChEBI" id="CHEBI:57692"/>
    </cofactor>
</comment>
<comment type="catalytic activity">
    <reaction evidence="10">
        <text>a long chain fatty alcohol + a 1-acylglycerone 3-phosphate = a 1-O-alkylglycerone 3-phosphate + a long-chain fatty acid + H(+)</text>
        <dbReference type="Rhea" id="RHEA:36171"/>
        <dbReference type="ChEBI" id="CHEBI:15378"/>
        <dbReference type="ChEBI" id="CHEBI:17135"/>
        <dbReference type="ChEBI" id="CHEBI:57534"/>
        <dbReference type="ChEBI" id="CHEBI:57560"/>
        <dbReference type="ChEBI" id="CHEBI:73315"/>
        <dbReference type="EC" id="2.5.1.26"/>
    </reaction>
</comment>
<evidence type="ECO:0000256" key="8">
    <source>
        <dbReference type="PIRSR" id="PIRSR625650-3"/>
    </source>
</evidence>
<keyword evidence="10" id="KW-0808">Transferase</keyword>
<comment type="similarity">
    <text evidence="2 10">Belongs to the FAD-binding oxidoreductase/transferase type 4 family.</text>
</comment>
<evidence type="ECO:0000256" key="4">
    <source>
        <dbReference type="ARBA" id="ARBA00022630"/>
    </source>
</evidence>
<feature type="binding site" evidence="7">
    <location>
        <position position="507"/>
    </location>
    <ligand>
        <name>substrate</name>
    </ligand>
</feature>
<dbReference type="InterPro" id="IPR016167">
    <property type="entry name" value="FAD-bd_PCMH_sub1"/>
</dbReference>
<feature type="binding site" evidence="8">
    <location>
        <begin position="293"/>
        <end position="299"/>
    </location>
    <ligand>
        <name>FAD</name>
        <dbReference type="ChEBI" id="CHEBI:57692"/>
    </ligand>
</feature>
<evidence type="ECO:0000256" key="2">
    <source>
        <dbReference type="ARBA" id="ARBA00008000"/>
    </source>
</evidence>
<dbReference type="SUPFAM" id="SSF55103">
    <property type="entry name" value="FAD-linked oxidases, C-terminal domain"/>
    <property type="match status" value="1"/>
</dbReference>
<dbReference type="GO" id="GO:0071949">
    <property type="term" value="F:FAD binding"/>
    <property type="evidence" value="ECO:0007669"/>
    <property type="project" value="InterPro"/>
</dbReference>
<keyword evidence="10" id="KW-0443">Lipid metabolism</keyword>
<feature type="site" description="Important for enzyme activity" evidence="9">
    <location>
        <position position="410"/>
    </location>
</feature>
<organism evidence="12 13">
    <name type="scientific">Acrasis kona</name>
    <dbReference type="NCBI Taxonomy" id="1008807"/>
    <lineage>
        <taxon>Eukaryota</taxon>
        <taxon>Discoba</taxon>
        <taxon>Heterolobosea</taxon>
        <taxon>Tetramitia</taxon>
        <taxon>Eutetramitia</taxon>
        <taxon>Acrasidae</taxon>
        <taxon>Acrasis</taxon>
    </lineage>
</organism>
<dbReference type="GO" id="GO:0008609">
    <property type="term" value="F:alkylglycerone-phosphate synthase activity"/>
    <property type="evidence" value="ECO:0007669"/>
    <property type="project" value="UniProtKB-EC"/>
</dbReference>
<name>A0AAW2YLT9_9EUKA</name>
<reference evidence="12 13" key="1">
    <citation type="submission" date="2024-03" db="EMBL/GenBank/DDBJ databases">
        <title>The Acrasis kona genome and developmental transcriptomes reveal deep origins of eukaryotic multicellular pathways.</title>
        <authorList>
            <person name="Sheikh S."/>
            <person name="Fu C.-J."/>
            <person name="Brown M.W."/>
            <person name="Baldauf S.L."/>
        </authorList>
    </citation>
    <scope>NUCLEOTIDE SEQUENCE [LARGE SCALE GENOMIC DNA]</scope>
    <source>
        <strain evidence="12 13">ATCC MYA-3509</strain>
    </source>
</reference>
<dbReference type="EC" id="2.5.1.26" evidence="3 10"/>
<evidence type="ECO:0000256" key="10">
    <source>
        <dbReference type="RuleBase" id="RU363113"/>
    </source>
</evidence>
<dbReference type="Gene3D" id="1.10.45.10">
    <property type="entry name" value="Vanillyl-alcohol Oxidase, Chain A, domain 4"/>
    <property type="match status" value="1"/>
</dbReference>
<protein>
    <recommendedName>
        <fullName evidence="3 10">Alkylglycerone-phosphate synthase</fullName>
        <shortName evidence="10">Alkyl-DHAP synthase</shortName>
        <ecNumber evidence="3 10">2.5.1.26</ecNumber>
    </recommendedName>
</protein>
<feature type="binding site" evidence="8">
    <location>
        <begin position="359"/>
        <end position="365"/>
    </location>
    <ligand>
        <name>FAD</name>
        <dbReference type="ChEBI" id="CHEBI:57692"/>
    </ligand>
</feature>
<dbReference type="PANTHER" id="PTHR46568:SF1">
    <property type="entry name" value="ALKYLDIHYDROXYACETONEPHOSPHATE SYNTHASE, PEROXISOMAL"/>
    <property type="match status" value="1"/>
</dbReference>
<comment type="subunit">
    <text evidence="10">Homodimer.</text>
</comment>
<dbReference type="InterPro" id="IPR016164">
    <property type="entry name" value="FAD-linked_Oxase-like_C"/>
</dbReference>
<dbReference type="SUPFAM" id="SSF56176">
    <property type="entry name" value="FAD-binding/transporter-associated domain-like"/>
    <property type="match status" value="1"/>
</dbReference>